<dbReference type="InterPro" id="IPR049227">
    <property type="entry name" value="DUF6824"/>
</dbReference>
<organism evidence="3 4">
    <name type="scientific">Cylindrotheca closterium</name>
    <dbReference type="NCBI Taxonomy" id="2856"/>
    <lineage>
        <taxon>Eukaryota</taxon>
        <taxon>Sar</taxon>
        <taxon>Stramenopiles</taxon>
        <taxon>Ochrophyta</taxon>
        <taxon>Bacillariophyta</taxon>
        <taxon>Bacillariophyceae</taxon>
        <taxon>Bacillariophycidae</taxon>
        <taxon>Bacillariales</taxon>
        <taxon>Bacillariaceae</taxon>
        <taxon>Cylindrotheca</taxon>
    </lineage>
</organism>
<evidence type="ECO:0000313" key="4">
    <source>
        <dbReference type="Proteomes" id="UP001295423"/>
    </source>
</evidence>
<feature type="region of interest" description="Disordered" evidence="1">
    <location>
        <begin position="250"/>
        <end position="269"/>
    </location>
</feature>
<keyword evidence="4" id="KW-1185">Reference proteome</keyword>
<evidence type="ECO:0000259" key="2">
    <source>
        <dbReference type="Pfam" id="PF20710"/>
    </source>
</evidence>
<feature type="domain" description="DUF6824" evidence="2">
    <location>
        <begin position="69"/>
        <end position="151"/>
    </location>
</feature>
<proteinExistence type="predicted"/>
<sequence>MNRQSSISDGKPKPEGTVSHNQPPSASTRNAITQLTSLDQYTSLRNHRMRFEHAFDINAERVDTTKEQDIIFGRGKSLQDYPGNQRMRQITSKYKNLYRTLPRSQKRNLVESVYKEIVVNGARFLTKAPNATHFLLVDVEVALQKISNSLRCMKDHKRQIVAAMERRNSSEEAVPKASASAATSFLERASIQIPPLPILNPSVTTGSQNLDIYSTLQRLNQCRQLRLFTEACIKSSIAIGKIGKVPSVQLSAPRKTAPGAKSNKRPSSL</sequence>
<dbReference type="Proteomes" id="UP001295423">
    <property type="component" value="Unassembled WGS sequence"/>
</dbReference>
<feature type="compositionally biased region" description="Polar residues" evidence="1">
    <location>
        <begin position="18"/>
        <end position="30"/>
    </location>
</feature>
<reference evidence="3" key="1">
    <citation type="submission" date="2023-08" db="EMBL/GenBank/DDBJ databases">
        <authorList>
            <person name="Audoor S."/>
            <person name="Bilcke G."/>
        </authorList>
    </citation>
    <scope>NUCLEOTIDE SEQUENCE</scope>
</reference>
<gene>
    <name evidence="3" type="ORF">CYCCA115_LOCUS13484</name>
</gene>
<dbReference type="Pfam" id="PF20710">
    <property type="entry name" value="DUF6824"/>
    <property type="match status" value="1"/>
</dbReference>
<name>A0AAD2FU94_9STRA</name>
<dbReference type="EMBL" id="CAKOGP040001803">
    <property type="protein sequence ID" value="CAJ1952302.1"/>
    <property type="molecule type" value="Genomic_DNA"/>
</dbReference>
<evidence type="ECO:0000313" key="3">
    <source>
        <dbReference type="EMBL" id="CAJ1952302.1"/>
    </source>
</evidence>
<protein>
    <recommendedName>
        <fullName evidence="2">DUF6824 domain-containing protein</fullName>
    </recommendedName>
</protein>
<accession>A0AAD2FU94</accession>
<dbReference type="AlphaFoldDB" id="A0AAD2FU94"/>
<feature type="region of interest" description="Disordered" evidence="1">
    <location>
        <begin position="1"/>
        <end position="30"/>
    </location>
</feature>
<evidence type="ECO:0000256" key="1">
    <source>
        <dbReference type="SAM" id="MobiDB-lite"/>
    </source>
</evidence>
<comment type="caution">
    <text evidence="3">The sequence shown here is derived from an EMBL/GenBank/DDBJ whole genome shotgun (WGS) entry which is preliminary data.</text>
</comment>